<comment type="caution">
    <text evidence="3">The sequence shown here is derived from an EMBL/GenBank/DDBJ whole genome shotgun (WGS) entry which is preliminary data.</text>
</comment>
<feature type="chain" id="PRO_5047320072" evidence="2">
    <location>
        <begin position="20"/>
        <end position="302"/>
    </location>
</feature>
<feature type="signal peptide" evidence="2">
    <location>
        <begin position="1"/>
        <end position="19"/>
    </location>
</feature>
<name>A0ABP9PZ64_9ACTN</name>
<evidence type="ECO:0000256" key="1">
    <source>
        <dbReference type="SAM" id="MobiDB-lite"/>
    </source>
</evidence>
<reference evidence="4" key="1">
    <citation type="journal article" date="2019" name="Int. J. Syst. Evol. Microbiol.">
        <title>The Global Catalogue of Microorganisms (GCM) 10K type strain sequencing project: providing services to taxonomists for standard genome sequencing and annotation.</title>
        <authorList>
            <consortium name="The Broad Institute Genomics Platform"/>
            <consortium name="The Broad Institute Genome Sequencing Center for Infectious Disease"/>
            <person name="Wu L."/>
            <person name="Ma J."/>
        </authorList>
    </citation>
    <scope>NUCLEOTIDE SEQUENCE [LARGE SCALE GENOMIC DNA]</scope>
    <source>
        <strain evidence="4">JCM 18459</strain>
    </source>
</reference>
<feature type="compositionally biased region" description="Low complexity" evidence="1">
    <location>
        <begin position="37"/>
        <end position="52"/>
    </location>
</feature>
<dbReference type="PROSITE" id="PS51257">
    <property type="entry name" value="PROKAR_LIPOPROTEIN"/>
    <property type="match status" value="1"/>
</dbReference>
<evidence type="ECO:0000313" key="3">
    <source>
        <dbReference type="EMBL" id="GAA5154093.1"/>
    </source>
</evidence>
<dbReference type="Proteomes" id="UP001500221">
    <property type="component" value="Unassembled WGS sequence"/>
</dbReference>
<dbReference type="RefSeq" id="WP_345462168.1">
    <property type="nucleotide sequence ID" value="NZ_BAABKG010000005.1"/>
</dbReference>
<proteinExistence type="predicted"/>
<dbReference type="EMBL" id="BAABKG010000005">
    <property type="protein sequence ID" value="GAA5154093.1"/>
    <property type="molecule type" value="Genomic_DNA"/>
</dbReference>
<feature type="region of interest" description="Disordered" evidence="1">
    <location>
        <begin position="26"/>
        <end position="64"/>
    </location>
</feature>
<gene>
    <name evidence="3" type="ORF">GCM10023340_37020</name>
</gene>
<protein>
    <submittedName>
        <fullName evidence="3">Uncharacterized protein</fullName>
    </submittedName>
</protein>
<evidence type="ECO:0000256" key="2">
    <source>
        <dbReference type="SAM" id="SignalP"/>
    </source>
</evidence>
<sequence length="302" mass="30819">MPRSPVRRPPALVAGVAGAVLCLTLAGCGDDPDGDPDAPAAPDDTGAPAATGSSPTEAASPDCPTELDESVTLEADADGVAVVDGTVVYDTFDSVDLLRDGTVTPLVEDLDDPEVLGAVDGDVVVLTGRGPYEVLRVALDGTTVWSVPAQNGAELLAPYPVVEVDDAFVDAATGEPTDPGPADPDTRPLLVTFDGADLLRSGVSATRTLYQDPETGAAAVTDAAGGDPVGIQADEYAALCGDLVYARTGLTVRVLDVADGEPREVTAVRLSEEPDQTLFRVGDGYASFTVGSRTVLLSDDPL</sequence>
<evidence type="ECO:0000313" key="4">
    <source>
        <dbReference type="Proteomes" id="UP001500221"/>
    </source>
</evidence>
<keyword evidence="2" id="KW-0732">Signal</keyword>
<keyword evidence="4" id="KW-1185">Reference proteome</keyword>
<accession>A0ABP9PZ64</accession>
<organism evidence="3 4">
    <name type="scientific">Nocardioides marinquilinus</name>
    <dbReference type="NCBI Taxonomy" id="1210400"/>
    <lineage>
        <taxon>Bacteria</taxon>
        <taxon>Bacillati</taxon>
        <taxon>Actinomycetota</taxon>
        <taxon>Actinomycetes</taxon>
        <taxon>Propionibacteriales</taxon>
        <taxon>Nocardioidaceae</taxon>
        <taxon>Nocardioides</taxon>
    </lineage>
</organism>